<evidence type="ECO:0000313" key="1">
    <source>
        <dbReference type="EMBL" id="OAY31411.1"/>
    </source>
</evidence>
<organism evidence="1">
    <name type="scientific">Manihot esculenta</name>
    <name type="common">Cassava</name>
    <name type="synonym">Jatropha manihot</name>
    <dbReference type="NCBI Taxonomy" id="3983"/>
    <lineage>
        <taxon>Eukaryota</taxon>
        <taxon>Viridiplantae</taxon>
        <taxon>Streptophyta</taxon>
        <taxon>Embryophyta</taxon>
        <taxon>Tracheophyta</taxon>
        <taxon>Spermatophyta</taxon>
        <taxon>Magnoliopsida</taxon>
        <taxon>eudicotyledons</taxon>
        <taxon>Gunneridae</taxon>
        <taxon>Pentapetalae</taxon>
        <taxon>rosids</taxon>
        <taxon>fabids</taxon>
        <taxon>Malpighiales</taxon>
        <taxon>Euphorbiaceae</taxon>
        <taxon>Crotonoideae</taxon>
        <taxon>Manihoteae</taxon>
        <taxon>Manihot</taxon>
    </lineage>
</organism>
<protein>
    <submittedName>
        <fullName evidence="1">Uncharacterized protein</fullName>
    </submittedName>
</protein>
<proteinExistence type="predicted"/>
<gene>
    <name evidence="1" type="ORF">MANES_14G110000</name>
</gene>
<sequence length="37" mass="3892">MILKQPTKSCFSVSVSTLASTLHLSNPPGGDVDWATC</sequence>
<accession>A0A2C9ULW2</accession>
<name>A0A2C9ULW2_MANES</name>
<dbReference type="AlphaFoldDB" id="A0A2C9ULW2"/>
<dbReference type="EMBL" id="CM004400">
    <property type="protein sequence ID" value="OAY31411.1"/>
    <property type="molecule type" value="Genomic_DNA"/>
</dbReference>
<reference evidence="1" key="1">
    <citation type="submission" date="2016-02" db="EMBL/GenBank/DDBJ databases">
        <title>WGS assembly of Manihot esculenta.</title>
        <authorList>
            <person name="Bredeson J.V."/>
            <person name="Prochnik S.E."/>
            <person name="Lyons J.B."/>
            <person name="Schmutz J."/>
            <person name="Grimwood J."/>
            <person name="Vrebalov J."/>
            <person name="Bart R.S."/>
            <person name="Amuge T."/>
            <person name="Ferguson M.E."/>
            <person name="Green R."/>
            <person name="Putnam N."/>
            <person name="Stites J."/>
            <person name="Rounsley S."/>
            <person name="Rokhsar D.S."/>
        </authorList>
    </citation>
    <scope>NUCLEOTIDE SEQUENCE [LARGE SCALE GENOMIC DNA]</scope>
    <source>
        <tissue evidence="1">Leaf</tissue>
    </source>
</reference>